<feature type="transmembrane region" description="Helical" evidence="1">
    <location>
        <begin position="116"/>
        <end position="134"/>
    </location>
</feature>
<protein>
    <recommendedName>
        <fullName evidence="2">Gliding motility protein GldL-like N-terminal domain-containing protein</fullName>
    </recommendedName>
</protein>
<feature type="transmembrane region" description="Helical" evidence="1">
    <location>
        <begin position="59"/>
        <end position="79"/>
    </location>
</feature>
<evidence type="ECO:0000259" key="2">
    <source>
        <dbReference type="Pfam" id="PF22827"/>
    </source>
</evidence>
<reference evidence="3" key="1">
    <citation type="submission" date="2022-03" db="EMBL/GenBank/DDBJ databases">
        <title>Bacterial whole genome sequence for Hymenobacter sp. DH14.</title>
        <authorList>
            <person name="Le V."/>
        </authorList>
    </citation>
    <scope>NUCLEOTIDE SEQUENCE</scope>
    <source>
        <strain evidence="3">DH14</strain>
    </source>
</reference>
<feature type="domain" description="Gliding motility protein GldL-like N-terminal" evidence="2">
    <location>
        <begin position="41"/>
        <end position="70"/>
    </location>
</feature>
<keyword evidence="4" id="KW-1185">Reference proteome</keyword>
<organism evidence="3 4">
    <name type="scientific">Hymenobacter cyanobacteriorum</name>
    <dbReference type="NCBI Taxonomy" id="2926463"/>
    <lineage>
        <taxon>Bacteria</taxon>
        <taxon>Pseudomonadati</taxon>
        <taxon>Bacteroidota</taxon>
        <taxon>Cytophagia</taxon>
        <taxon>Cytophagales</taxon>
        <taxon>Hymenobacteraceae</taxon>
        <taxon>Hymenobacter</taxon>
    </lineage>
</organism>
<keyword evidence="1" id="KW-0812">Transmembrane</keyword>
<proteinExistence type="predicted"/>
<gene>
    <name evidence="3" type="ORF">MON38_00810</name>
</gene>
<feature type="transmembrane region" description="Helical" evidence="1">
    <location>
        <begin position="6"/>
        <end position="24"/>
    </location>
</feature>
<dbReference type="RefSeq" id="WP_241934232.1">
    <property type="nucleotide sequence ID" value="NZ_JALBGC010000001.1"/>
</dbReference>
<keyword evidence="1" id="KW-0472">Membrane</keyword>
<sequence length="146" mass="16155">MSDFIATWAATPLAILKWVLLGLLLTSSGIWNNTRLAIGLGLGLALVGVGALFKIEHWVFGDQLLIGGALAVAIAYSLWFRTKSQRELLDYLKLAWVLAAMSAVVAMSLFRPWLKPLASIAEALFWAVALLFVYQRWIRRPAPDSE</sequence>
<feature type="transmembrane region" description="Helical" evidence="1">
    <location>
        <begin position="91"/>
        <end position="110"/>
    </location>
</feature>
<dbReference type="Proteomes" id="UP001139193">
    <property type="component" value="Unassembled WGS sequence"/>
</dbReference>
<evidence type="ECO:0000313" key="4">
    <source>
        <dbReference type="Proteomes" id="UP001139193"/>
    </source>
</evidence>
<dbReference type="InterPro" id="IPR055087">
    <property type="entry name" value="GldL-like_N"/>
</dbReference>
<dbReference type="AlphaFoldDB" id="A0A9X1VD35"/>
<comment type="caution">
    <text evidence="3">The sequence shown here is derived from an EMBL/GenBank/DDBJ whole genome shotgun (WGS) entry which is preliminary data.</text>
</comment>
<name>A0A9X1VD35_9BACT</name>
<dbReference type="Pfam" id="PF22827">
    <property type="entry name" value="GldL_N"/>
    <property type="match status" value="1"/>
</dbReference>
<dbReference type="EMBL" id="JALBGC010000001">
    <property type="protein sequence ID" value="MCI1185942.1"/>
    <property type="molecule type" value="Genomic_DNA"/>
</dbReference>
<evidence type="ECO:0000256" key="1">
    <source>
        <dbReference type="SAM" id="Phobius"/>
    </source>
</evidence>
<evidence type="ECO:0000313" key="3">
    <source>
        <dbReference type="EMBL" id="MCI1185942.1"/>
    </source>
</evidence>
<accession>A0A9X1VD35</accession>
<keyword evidence="1" id="KW-1133">Transmembrane helix</keyword>
<feature type="transmembrane region" description="Helical" evidence="1">
    <location>
        <begin position="36"/>
        <end position="53"/>
    </location>
</feature>